<evidence type="ECO:0000256" key="2">
    <source>
        <dbReference type="ARBA" id="ARBA00022679"/>
    </source>
</evidence>
<keyword evidence="3" id="KW-0418">Kinase</keyword>
<evidence type="ECO:0000313" key="6">
    <source>
        <dbReference type="EMBL" id="MDQ9172321.1"/>
    </source>
</evidence>
<evidence type="ECO:0000259" key="5">
    <source>
        <dbReference type="Pfam" id="PF13657"/>
    </source>
</evidence>
<dbReference type="EMBL" id="JAUYVH010000020">
    <property type="protein sequence ID" value="MDQ9172321.1"/>
    <property type="molecule type" value="Genomic_DNA"/>
</dbReference>
<comment type="caution">
    <text evidence="6">The sequence shown here is derived from an EMBL/GenBank/DDBJ whole genome shotgun (WGS) entry which is preliminary data.</text>
</comment>
<proteinExistence type="inferred from homology"/>
<comment type="similarity">
    <text evidence="1">Belongs to the HipA Ser/Thr kinase family.</text>
</comment>
<reference evidence="6 7" key="1">
    <citation type="submission" date="2023-08" db="EMBL/GenBank/DDBJ databases">
        <title>Oxalobacteraceae gen .nov., isolated from river sludge outside the plant.</title>
        <authorList>
            <person name="Zhao S.Y."/>
        </authorList>
    </citation>
    <scope>NUCLEOTIDE SEQUENCE [LARGE SCALE GENOMIC DNA]</scope>
    <source>
        <strain evidence="6 7">R-40</strain>
    </source>
</reference>
<evidence type="ECO:0000256" key="3">
    <source>
        <dbReference type="ARBA" id="ARBA00022777"/>
    </source>
</evidence>
<name>A0ABU1BV41_9BURK</name>
<dbReference type="Pfam" id="PF07804">
    <property type="entry name" value="HipA_C"/>
    <property type="match status" value="1"/>
</dbReference>
<protein>
    <submittedName>
        <fullName evidence="6">Type II toxin-antitoxin system HipA family toxin</fullName>
    </submittedName>
</protein>
<dbReference type="InterPro" id="IPR052028">
    <property type="entry name" value="HipA_Ser/Thr_kinase"/>
</dbReference>
<dbReference type="InterPro" id="IPR017508">
    <property type="entry name" value="HipA_N1"/>
</dbReference>
<dbReference type="Pfam" id="PF13657">
    <property type="entry name" value="Couple_hipA"/>
    <property type="match status" value="1"/>
</dbReference>
<organism evidence="6 7">
    <name type="scientific">Keguizhuia sedimenti</name>
    <dbReference type="NCBI Taxonomy" id="3064264"/>
    <lineage>
        <taxon>Bacteria</taxon>
        <taxon>Pseudomonadati</taxon>
        <taxon>Pseudomonadota</taxon>
        <taxon>Betaproteobacteria</taxon>
        <taxon>Burkholderiales</taxon>
        <taxon>Oxalobacteraceae</taxon>
        <taxon>Keguizhuia</taxon>
    </lineage>
</organism>
<dbReference type="PANTHER" id="PTHR37419:SF8">
    <property type="entry name" value="TOXIN YJJJ"/>
    <property type="match status" value="1"/>
</dbReference>
<feature type="domain" description="HipA N-terminal subdomain 1" evidence="5">
    <location>
        <begin position="13"/>
        <end position="115"/>
    </location>
</feature>
<keyword evidence="7" id="KW-1185">Reference proteome</keyword>
<evidence type="ECO:0000313" key="7">
    <source>
        <dbReference type="Proteomes" id="UP001225596"/>
    </source>
</evidence>
<dbReference type="InterPro" id="IPR012893">
    <property type="entry name" value="HipA-like_C"/>
</dbReference>
<accession>A0ABU1BV41</accession>
<gene>
    <name evidence="6" type="ORF">Q8A64_18095</name>
</gene>
<evidence type="ECO:0000256" key="1">
    <source>
        <dbReference type="ARBA" id="ARBA00010164"/>
    </source>
</evidence>
<feature type="domain" description="HipA-like C-terminal" evidence="4">
    <location>
        <begin position="158"/>
        <end position="375"/>
    </location>
</feature>
<dbReference type="RefSeq" id="WP_338438350.1">
    <property type="nucleotide sequence ID" value="NZ_JAUYVH010000020.1"/>
</dbReference>
<dbReference type="Proteomes" id="UP001225596">
    <property type="component" value="Unassembled WGS sequence"/>
</dbReference>
<dbReference type="PANTHER" id="PTHR37419">
    <property type="entry name" value="SERINE/THREONINE-PROTEIN KINASE TOXIN HIPA"/>
    <property type="match status" value="1"/>
</dbReference>
<sequence>MQKIQVQFRGWGQSWPLGELASEGYQVLFEYSPEARTKGIEFSNIRMPLTADAYQDFPREQLQLPGLIADALPDGWGLYLMDRFFRKHFNKQPHEISALDRLAFMGDRTMGAFTFAPATDVVLTPQDMALTELANEIQQVVADKDTAALKELLLIGGSPHGERPKALVQYDAQTESISTLADAPGMPWLVKFPGAREHKEVCAIEYLYSEMARKCNLDMPATKHFALGAKTAAFGIERFDRYGGMRVPIHTLAGALNINFRIPNSSYQTLLRTTRALTLSEVEVFKAYERCVFNVVFNNRDDHTKNFSFRMNNAWAWELSPCYDLTFCPGPGGQHQMDVEGEGLHPAKKHLLQLATSNGIARTSAQEVIERIVAVALQFKNVAKNHPIRPATRNEITRAINENCGRMA</sequence>
<evidence type="ECO:0000259" key="4">
    <source>
        <dbReference type="Pfam" id="PF07804"/>
    </source>
</evidence>
<keyword evidence="2" id="KW-0808">Transferase</keyword>